<keyword evidence="2" id="KW-0446">Lipid-binding</keyword>
<dbReference type="SUPFAM" id="SSF82549">
    <property type="entry name" value="DAK1/DegV-like"/>
    <property type="match status" value="1"/>
</dbReference>
<dbReference type="NCBIfam" id="TIGR00762">
    <property type="entry name" value="DegV"/>
    <property type="match status" value="1"/>
</dbReference>
<dbReference type="Gene3D" id="2.20.28.50">
    <property type="entry name" value="degv family protein"/>
    <property type="match status" value="1"/>
</dbReference>
<dbReference type="HOGENOM" id="CLU_048251_4_1_9"/>
<organism evidence="3 4">
    <name type="scientific">Streptococcus equi subsp. equi (strain 4047)</name>
    <dbReference type="NCBI Taxonomy" id="553482"/>
    <lineage>
        <taxon>Bacteria</taxon>
        <taxon>Bacillati</taxon>
        <taxon>Bacillota</taxon>
        <taxon>Bacilli</taxon>
        <taxon>Lactobacillales</taxon>
        <taxon>Streptococcaceae</taxon>
        <taxon>Streptococcus</taxon>
    </lineage>
</organism>
<gene>
    <name evidence="3" type="ordered locus">SEQ_1987</name>
</gene>
<sequence>MGVQMTFVLMTDSTADLDSFWAKEHNIDIVGLTVECDGKVYKTVGPDRLTSDALLAMMKSGSQPKTSQINVGQFEEIFRHYAADNQALLYIAFSSVLSGTYQSAVMARELVLEDYPDAVIEIVDSLAAAGGEGYLTMLASEARDNGKSLLETKAIIEGILPRLRTYFLVDDLFHLVRGGRLSKGSAFIGSLVNIKPLLWIDASGKLVPIAKIRGRKKAIKEIADRATKDIADSTVVVSYTSDQTGADDLREQLLAHEGISDVFMLPLGPVIAAHTGPDTLAVFVIGKEKR</sequence>
<dbReference type="InterPro" id="IPR043168">
    <property type="entry name" value="DegV_C"/>
</dbReference>
<reference evidence="3 4" key="1">
    <citation type="journal article" date="2009" name="PLoS Pathog.">
        <title>Genomic evidence for the evolution of Streptococcus equi: host restriction, increased virulence, and genetic exchange with human pathogens.</title>
        <authorList>
            <person name="Holden M.T.G."/>
            <person name="Heather Z."/>
            <person name="Paillot R."/>
            <person name="Steward K.F."/>
            <person name="Webb K."/>
            <person name="Ainslie F."/>
            <person name="Jourdan T."/>
            <person name="Bason N.C."/>
            <person name="Holroyd N.E."/>
            <person name="Mungall K."/>
            <person name="Quail M.A."/>
            <person name="Sanders M."/>
            <person name="Simmonds M."/>
            <person name="Willey D."/>
            <person name="Brooks K."/>
            <person name="Aanensen D.M."/>
            <person name="Spratt B.G."/>
            <person name="Jolley K.A."/>
            <person name="Maiden M.C.J."/>
            <person name="Kehoe M."/>
            <person name="Chanter N."/>
            <person name="Bentley S.D."/>
            <person name="Robinson C."/>
            <person name="Maskell D.J."/>
            <person name="Parkhill J."/>
            <person name="Waller A.S."/>
        </authorList>
    </citation>
    <scope>NUCLEOTIDE SEQUENCE [LARGE SCALE GENOMIC DNA]</scope>
    <source>
        <strain evidence="3 4">4047</strain>
    </source>
</reference>
<dbReference type="Gene3D" id="3.30.1180.10">
    <property type="match status" value="1"/>
</dbReference>
<proteinExistence type="predicted"/>
<evidence type="ECO:0000313" key="4">
    <source>
        <dbReference type="Proteomes" id="UP000001365"/>
    </source>
</evidence>
<protein>
    <submittedName>
        <fullName evidence="3">DegV family protein</fullName>
    </submittedName>
</protein>
<evidence type="ECO:0000256" key="2">
    <source>
        <dbReference type="ARBA" id="ARBA00023121"/>
    </source>
</evidence>
<accession>C0M905</accession>
<dbReference type="Proteomes" id="UP000001365">
    <property type="component" value="Chromosome"/>
</dbReference>
<dbReference type="AlphaFoldDB" id="C0M905"/>
<dbReference type="PROSITE" id="PS51482">
    <property type="entry name" value="DEGV"/>
    <property type="match status" value="1"/>
</dbReference>
<dbReference type="Pfam" id="PF02645">
    <property type="entry name" value="DegV"/>
    <property type="match status" value="1"/>
</dbReference>
<dbReference type="PANTHER" id="PTHR33434:SF2">
    <property type="entry name" value="FATTY ACID-BINDING PROTEIN TM_1468"/>
    <property type="match status" value="1"/>
</dbReference>
<name>C0M905_STRE4</name>
<dbReference type="GO" id="GO:0008289">
    <property type="term" value="F:lipid binding"/>
    <property type="evidence" value="ECO:0007669"/>
    <property type="project" value="UniProtKB-KW"/>
</dbReference>
<dbReference type="KEGG" id="seu:SEQ_1987"/>
<dbReference type="Gene3D" id="3.40.50.10440">
    <property type="entry name" value="Dihydroxyacetone kinase, domain 1"/>
    <property type="match status" value="1"/>
</dbReference>
<evidence type="ECO:0000256" key="1">
    <source>
        <dbReference type="ARBA" id="ARBA00003238"/>
    </source>
</evidence>
<dbReference type="EMBL" id="FM204883">
    <property type="protein sequence ID" value="CAW95237.1"/>
    <property type="molecule type" value="Genomic_DNA"/>
</dbReference>
<evidence type="ECO:0000313" key="3">
    <source>
        <dbReference type="EMBL" id="CAW95237.1"/>
    </source>
</evidence>
<comment type="function">
    <text evidence="1">May bind long-chain fatty acids, such as palmitate, and may play a role in lipid transport or fatty acid metabolism.</text>
</comment>
<dbReference type="InterPro" id="IPR003797">
    <property type="entry name" value="DegV"/>
</dbReference>
<dbReference type="PANTHER" id="PTHR33434">
    <property type="entry name" value="DEGV DOMAIN-CONTAINING PROTEIN DR_1986-RELATED"/>
    <property type="match status" value="1"/>
</dbReference>
<dbReference type="InterPro" id="IPR050270">
    <property type="entry name" value="DegV_domain_contain"/>
</dbReference>